<name>A0ABW2V0U3_9BACL</name>
<comment type="caution">
    <text evidence="3">The sequence shown here is derived from an EMBL/GenBank/DDBJ whole genome shotgun (WGS) entry which is preliminary data.</text>
</comment>
<gene>
    <name evidence="3" type="ORF">ACFQWB_00305</name>
</gene>
<dbReference type="Proteomes" id="UP001596528">
    <property type="component" value="Unassembled WGS sequence"/>
</dbReference>
<evidence type="ECO:0000313" key="4">
    <source>
        <dbReference type="Proteomes" id="UP001596528"/>
    </source>
</evidence>
<feature type="region of interest" description="Disordered" evidence="1">
    <location>
        <begin position="159"/>
        <end position="181"/>
    </location>
</feature>
<dbReference type="CDD" id="cd00077">
    <property type="entry name" value="HDc"/>
    <property type="match status" value="1"/>
</dbReference>
<dbReference type="PANTHER" id="PTHR33594:SF1">
    <property type="entry name" value="HD_PDEASE DOMAIN-CONTAINING PROTEIN"/>
    <property type="match status" value="1"/>
</dbReference>
<dbReference type="EMBL" id="JBHTGQ010000001">
    <property type="protein sequence ID" value="MFC7748386.1"/>
    <property type="molecule type" value="Genomic_DNA"/>
</dbReference>
<protein>
    <submittedName>
        <fullName evidence="3">HD domain-containing protein</fullName>
    </submittedName>
</protein>
<sequence>MTNRGREDREGARAAAVKAAEWLARERLGGEASGHDWHHADRVRRMALRLAPGEGADPFVCELAALLHDIADRKLVPDEELALTELESWLKRQPISGEDAGHVMEIIRTMSFRGGSGPPMRTPEGRVVQDADRLDAIGAIGIARTFAYGGRAGRPIFAPADGSRAAPEAADRRPPESGPSAVGHFYDKLLLLKDKLNTAEARAIAERRHRFMLAYLEQFYAEWEG</sequence>
<dbReference type="SMART" id="SM00471">
    <property type="entry name" value="HDc"/>
    <property type="match status" value="1"/>
</dbReference>
<keyword evidence="4" id="KW-1185">Reference proteome</keyword>
<dbReference type="SUPFAM" id="SSF109604">
    <property type="entry name" value="HD-domain/PDEase-like"/>
    <property type="match status" value="1"/>
</dbReference>
<evidence type="ECO:0000259" key="2">
    <source>
        <dbReference type="PROSITE" id="PS51831"/>
    </source>
</evidence>
<dbReference type="RefSeq" id="WP_138789442.1">
    <property type="nucleotide sequence ID" value="NZ_JBHTGQ010000001.1"/>
</dbReference>
<reference evidence="4" key="1">
    <citation type="journal article" date="2019" name="Int. J. Syst. Evol. Microbiol.">
        <title>The Global Catalogue of Microorganisms (GCM) 10K type strain sequencing project: providing services to taxonomists for standard genome sequencing and annotation.</title>
        <authorList>
            <consortium name="The Broad Institute Genomics Platform"/>
            <consortium name="The Broad Institute Genome Sequencing Center for Infectious Disease"/>
            <person name="Wu L."/>
            <person name="Ma J."/>
        </authorList>
    </citation>
    <scope>NUCLEOTIDE SEQUENCE [LARGE SCALE GENOMIC DNA]</scope>
    <source>
        <strain evidence="4">JCM 18657</strain>
    </source>
</reference>
<proteinExistence type="predicted"/>
<dbReference type="PANTHER" id="PTHR33594">
    <property type="entry name" value="SUPERFAMILY HYDROLASE, PUTATIVE (AFU_ORTHOLOGUE AFUA_1G03035)-RELATED"/>
    <property type="match status" value="1"/>
</dbReference>
<dbReference type="InterPro" id="IPR006674">
    <property type="entry name" value="HD_domain"/>
</dbReference>
<dbReference type="Gene3D" id="1.20.58.1910">
    <property type="match status" value="1"/>
</dbReference>
<dbReference type="Pfam" id="PF01966">
    <property type="entry name" value="HD"/>
    <property type="match status" value="1"/>
</dbReference>
<evidence type="ECO:0000313" key="3">
    <source>
        <dbReference type="EMBL" id="MFC7748386.1"/>
    </source>
</evidence>
<feature type="domain" description="HD" evidence="2">
    <location>
        <begin position="36"/>
        <end position="137"/>
    </location>
</feature>
<accession>A0ABW2V0U3</accession>
<organism evidence="3 4">
    <name type="scientific">Paenibacillus thermoaerophilus</name>
    <dbReference type="NCBI Taxonomy" id="1215385"/>
    <lineage>
        <taxon>Bacteria</taxon>
        <taxon>Bacillati</taxon>
        <taxon>Bacillota</taxon>
        <taxon>Bacilli</taxon>
        <taxon>Bacillales</taxon>
        <taxon>Paenibacillaceae</taxon>
        <taxon>Paenibacillus</taxon>
    </lineage>
</organism>
<dbReference type="PROSITE" id="PS51831">
    <property type="entry name" value="HD"/>
    <property type="match status" value="1"/>
</dbReference>
<dbReference type="Gene3D" id="1.10.472.50">
    <property type="entry name" value="HD-domain/PDEase-like"/>
    <property type="match status" value="1"/>
</dbReference>
<dbReference type="InterPro" id="IPR003607">
    <property type="entry name" value="HD/PDEase_dom"/>
</dbReference>
<evidence type="ECO:0000256" key="1">
    <source>
        <dbReference type="SAM" id="MobiDB-lite"/>
    </source>
</evidence>